<reference evidence="1 2" key="1">
    <citation type="submission" date="2020-07" db="EMBL/GenBank/DDBJ databases">
        <title>Novel species isolated from subtropical streams in China.</title>
        <authorList>
            <person name="Lu H."/>
        </authorList>
    </citation>
    <scope>NUCLEOTIDE SEQUENCE [LARGE SCALE GENOMIC DNA]</scope>
    <source>
        <strain evidence="1 2">LX20W</strain>
    </source>
</reference>
<gene>
    <name evidence="1" type="ORF">H3H37_16035</name>
</gene>
<dbReference type="Proteomes" id="UP000534388">
    <property type="component" value="Unassembled WGS sequence"/>
</dbReference>
<comment type="caution">
    <text evidence="1">The sequence shown here is derived from an EMBL/GenBank/DDBJ whole genome shotgun (WGS) entry which is preliminary data.</text>
</comment>
<evidence type="ECO:0000313" key="2">
    <source>
        <dbReference type="Proteomes" id="UP000534388"/>
    </source>
</evidence>
<evidence type="ECO:0000313" key="1">
    <source>
        <dbReference type="EMBL" id="MBA5638570.1"/>
    </source>
</evidence>
<name>A0A7W2EU19_9BURK</name>
<dbReference type="EMBL" id="JACEZT010000010">
    <property type="protein sequence ID" value="MBA5638570.1"/>
    <property type="molecule type" value="Genomic_DNA"/>
</dbReference>
<keyword evidence="2" id="KW-1185">Reference proteome</keyword>
<dbReference type="RefSeq" id="WP_182164261.1">
    <property type="nucleotide sequence ID" value="NZ_JACEZT010000010.1"/>
</dbReference>
<accession>A0A7W2EU19</accession>
<protein>
    <submittedName>
        <fullName evidence="1">Uncharacterized protein</fullName>
    </submittedName>
</protein>
<sequence length="214" mass="23718">MIDTRAFFLAGIMAAAGSQAADLDFDKTFSSKGEARQLHYSATYVADGRAHTVEVWRDGEQRLKRRTDDKLETHIFKPAGQTEWQMVVLDLPRQIRTDIERTNLYRIGHFTDWFSMAHALTRPAGVYHLTALKQAPAAEAALGPCRWYALDRAGTVSNVCWSGQLRLPLLITDAAGKTLWRVTAASTTALPRAAFALNDAGFVHNNANADIQTD</sequence>
<organism evidence="1 2">
    <name type="scientific">Rugamonas brunnea</name>
    <dbReference type="NCBI Taxonomy" id="2758569"/>
    <lineage>
        <taxon>Bacteria</taxon>
        <taxon>Pseudomonadati</taxon>
        <taxon>Pseudomonadota</taxon>
        <taxon>Betaproteobacteria</taxon>
        <taxon>Burkholderiales</taxon>
        <taxon>Oxalobacteraceae</taxon>
        <taxon>Telluria group</taxon>
        <taxon>Rugamonas</taxon>
    </lineage>
</organism>
<proteinExistence type="predicted"/>
<dbReference type="AlphaFoldDB" id="A0A7W2EU19"/>